<accession>A0A5C7T7I5</accession>
<gene>
    <name evidence="1" type="ORF">E6Q80_02055</name>
</gene>
<dbReference type="RefSeq" id="WP_276656633.1">
    <property type="nucleotide sequence ID" value="NZ_SSFD01000030.1"/>
</dbReference>
<evidence type="ECO:0000313" key="2">
    <source>
        <dbReference type="Proteomes" id="UP000321192"/>
    </source>
</evidence>
<dbReference type="Proteomes" id="UP000321192">
    <property type="component" value="Unassembled WGS sequence"/>
</dbReference>
<proteinExistence type="predicted"/>
<dbReference type="EMBL" id="SSFD01000030">
    <property type="protein sequence ID" value="TXH91647.1"/>
    <property type="molecule type" value="Genomic_DNA"/>
</dbReference>
<name>A0A5C7T7I5_THASP</name>
<protein>
    <recommendedName>
        <fullName evidence="3">CopG family transcriptional regulator</fullName>
    </recommendedName>
</protein>
<dbReference type="AlphaFoldDB" id="A0A5C7T7I5"/>
<organism evidence="1 2">
    <name type="scientific">Thauera aminoaromatica</name>
    <dbReference type="NCBI Taxonomy" id="164330"/>
    <lineage>
        <taxon>Bacteria</taxon>
        <taxon>Pseudomonadati</taxon>
        <taxon>Pseudomonadota</taxon>
        <taxon>Betaproteobacteria</taxon>
        <taxon>Rhodocyclales</taxon>
        <taxon>Zoogloeaceae</taxon>
        <taxon>Thauera</taxon>
    </lineage>
</organism>
<comment type="caution">
    <text evidence="1">The sequence shown here is derived from an EMBL/GenBank/DDBJ whole genome shotgun (WGS) entry which is preliminary data.</text>
</comment>
<reference evidence="1 2" key="1">
    <citation type="submission" date="2018-09" db="EMBL/GenBank/DDBJ databases">
        <title>Metagenome Assembled Genomes from an Advanced Water Purification Facility.</title>
        <authorList>
            <person name="Stamps B.W."/>
            <person name="Spear J.R."/>
        </authorList>
    </citation>
    <scope>NUCLEOTIDE SEQUENCE [LARGE SCALE GENOMIC DNA]</scope>
    <source>
        <strain evidence="1">Bin_27_1</strain>
    </source>
</reference>
<evidence type="ECO:0000313" key="1">
    <source>
        <dbReference type="EMBL" id="TXH91647.1"/>
    </source>
</evidence>
<sequence length="83" mass="9641">MPNLTITADETTLRRLRVEAATRNISVSRFVGELLKEKFAADDAYECAMTDFFSRGPYLEPEPRDDGRAWPSRDELYDRKVLR</sequence>
<evidence type="ECO:0008006" key="3">
    <source>
        <dbReference type="Google" id="ProtNLM"/>
    </source>
</evidence>